<dbReference type="HAMAP" id="MF_00073">
    <property type="entry name" value="NusB"/>
    <property type="match status" value="1"/>
</dbReference>
<dbReference type="SUPFAM" id="SSF48013">
    <property type="entry name" value="NusB-like"/>
    <property type="match status" value="1"/>
</dbReference>
<evidence type="ECO:0000256" key="3">
    <source>
        <dbReference type="ARBA" id="ARBA00022884"/>
    </source>
</evidence>
<keyword evidence="5 6" id="KW-0804">Transcription</keyword>
<evidence type="ECO:0000256" key="2">
    <source>
        <dbReference type="ARBA" id="ARBA00022814"/>
    </source>
</evidence>
<dbReference type="STRING" id="1817814.A2V81_02520"/>
<dbReference type="GO" id="GO:0003723">
    <property type="term" value="F:RNA binding"/>
    <property type="evidence" value="ECO:0007669"/>
    <property type="project" value="UniProtKB-UniRule"/>
</dbReference>
<evidence type="ECO:0000256" key="1">
    <source>
        <dbReference type="ARBA" id="ARBA00005952"/>
    </source>
</evidence>
<accession>A0A1F4XL01</accession>
<feature type="domain" description="NusB/RsmB/TIM44" evidence="7">
    <location>
        <begin position="9"/>
        <end position="139"/>
    </location>
</feature>
<evidence type="ECO:0000256" key="5">
    <source>
        <dbReference type="ARBA" id="ARBA00023163"/>
    </source>
</evidence>
<dbReference type="EMBL" id="MEWR01000008">
    <property type="protein sequence ID" value="OGC82375.1"/>
    <property type="molecule type" value="Genomic_DNA"/>
</dbReference>
<gene>
    <name evidence="6" type="primary">nusB</name>
    <name evidence="8" type="ORF">A2V81_02520</name>
</gene>
<evidence type="ECO:0000256" key="4">
    <source>
        <dbReference type="ARBA" id="ARBA00023015"/>
    </source>
</evidence>
<evidence type="ECO:0000256" key="6">
    <source>
        <dbReference type="HAMAP-Rule" id="MF_00073"/>
    </source>
</evidence>
<dbReference type="GO" id="GO:0006353">
    <property type="term" value="P:DNA-templated transcription termination"/>
    <property type="evidence" value="ECO:0007669"/>
    <property type="project" value="UniProtKB-UniRule"/>
</dbReference>
<reference evidence="8 9" key="1">
    <citation type="journal article" date="2016" name="Nat. Commun.">
        <title>Thousands of microbial genomes shed light on interconnected biogeochemical processes in an aquifer system.</title>
        <authorList>
            <person name="Anantharaman K."/>
            <person name="Brown C.T."/>
            <person name="Hug L.A."/>
            <person name="Sharon I."/>
            <person name="Castelle C.J."/>
            <person name="Probst A.J."/>
            <person name="Thomas B.C."/>
            <person name="Singh A."/>
            <person name="Wilkins M.J."/>
            <person name="Karaoz U."/>
            <person name="Brodie E.L."/>
            <person name="Williams K.H."/>
            <person name="Hubbard S.S."/>
            <person name="Banfield J.F."/>
        </authorList>
    </citation>
    <scope>NUCLEOTIDE SEQUENCE [LARGE SCALE GENOMIC DNA]</scope>
</reference>
<name>A0A1F4XL01_9BACT</name>
<dbReference type="PANTHER" id="PTHR11078:SF3">
    <property type="entry name" value="ANTITERMINATION NUSB DOMAIN-CONTAINING PROTEIN"/>
    <property type="match status" value="1"/>
</dbReference>
<comment type="function">
    <text evidence="6">Involved in transcription antitermination. Required for transcription of ribosomal RNA (rRNA) genes. Binds specifically to the boxA antiterminator sequence of the ribosomal RNA (rrn) operons.</text>
</comment>
<dbReference type="InterPro" id="IPR035926">
    <property type="entry name" value="NusB-like_sf"/>
</dbReference>
<evidence type="ECO:0000259" key="7">
    <source>
        <dbReference type="Pfam" id="PF01029"/>
    </source>
</evidence>
<keyword evidence="4 6" id="KW-0805">Transcription regulation</keyword>
<dbReference type="PANTHER" id="PTHR11078">
    <property type="entry name" value="N UTILIZATION SUBSTANCE PROTEIN B-RELATED"/>
    <property type="match status" value="1"/>
</dbReference>
<proteinExistence type="inferred from homology"/>
<dbReference type="NCBIfam" id="TIGR01951">
    <property type="entry name" value="nusB"/>
    <property type="match status" value="1"/>
</dbReference>
<sequence length="147" mass="16916">MSTNRHLLRILVMQSIFEHNFQPKMPIKAIFDRNLESITKDKKNLDEKKVLFAYELIQGIEEKDNDIMKLATIYAPEWPFVDLPYVDQAILKIAIFELLFAKEKTPKAVAIDEAVELAKEYGNDNSSKFINGVLSSIIKKEMNEPGK</sequence>
<keyword evidence="2 6" id="KW-0889">Transcription antitermination</keyword>
<dbReference type="InterPro" id="IPR011605">
    <property type="entry name" value="NusB_fam"/>
</dbReference>
<keyword evidence="3 6" id="KW-0694">RNA-binding</keyword>
<dbReference type="Proteomes" id="UP000177614">
    <property type="component" value="Unassembled WGS sequence"/>
</dbReference>
<dbReference type="GO" id="GO:0005829">
    <property type="term" value="C:cytosol"/>
    <property type="evidence" value="ECO:0007669"/>
    <property type="project" value="TreeGrafter"/>
</dbReference>
<protein>
    <recommendedName>
        <fullName evidence="6">Transcription antitermination protein NusB</fullName>
    </recommendedName>
    <alternativeName>
        <fullName evidence="6">Antitermination factor NusB</fullName>
    </alternativeName>
</protein>
<dbReference type="GO" id="GO:0031564">
    <property type="term" value="P:transcription antitermination"/>
    <property type="evidence" value="ECO:0007669"/>
    <property type="project" value="UniProtKB-KW"/>
</dbReference>
<comment type="similarity">
    <text evidence="1 6">Belongs to the NusB family.</text>
</comment>
<organism evidence="8 9">
    <name type="scientific">Candidatus Abawacabacteria bacterium RBG_16_42_10</name>
    <dbReference type="NCBI Taxonomy" id="1817814"/>
    <lineage>
        <taxon>Bacteria</taxon>
        <taxon>Candidatus Abawacaibacteriota</taxon>
    </lineage>
</organism>
<dbReference type="AlphaFoldDB" id="A0A1F4XL01"/>
<comment type="caution">
    <text evidence="8">The sequence shown here is derived from an EMBL/GenBank/DDBJ whole genome shotgun (WGS) entry which is preliminary data.</text>
</comment>
<dbReference type="Gene3D" id="1.10.940.10">
    <property type="entry name" value="NusB-like"/>
    <property type="match status" value="1"/>
</dbReference>
<evidence type="ECO:0000313" key="8">
    <source>
        <dbReference type="EMBL" id="OGC82375.1"/>
    </source>
</evidence>
<dbReference type="Pfam" id="PF01029">
    <property type="entry name" value="NusB"/>
    <property type="match status" value="1"/>
</dbReference>
<evidence type="ECO:0000313" key="9">
    <source>
        <dbReference type="Proteomes" id="UP000177614"/>
    </source>
</evidence>
<dbReference type="InterPro" id="IPR006027">
    <property type="entry name" value="NusB_RsmB_TIM44"/>
</dbReference>